<dbReference type="PANTHER" id="PTHR46586">
    <property type="entry name" value="ANKYRIN REPEAT-CONTAINING PROTEIN"/>
    <property type="match status" value="1"/>
</dbReference>
<dbReference type="Proteomes" id="UP000316726">
    <property type="component" value="Chromosome 10"/>
</dbReference>
<dbReference type="Gene3D" id="1.25.40.20">
    <property type="entry name" value="Ankyrin repeat-containing domain"/>
    <property type="match status" value="1"/>
</dbReference>
<sequence>MEETRESKRQRREGKDALEVLPGSAWLRIGSLVEPYDRLAFGLTCRTFLEAVRTREENFKEKGKDSLLRTDLRRERMFERLPRFTLGWYKWVSASFKRKRGRRFLCDLGKYKTYLSDCDLLFTATFQGSVDATRWLVSQGVPLRVDKWKCCEGAEFGGNIELLSLFKSEGHAFESLSYARAAYGGNLEAIKWLRKESPHLDWDSMTCTYAAEGGQLELLKWLRSQDPPCSWDEGTCAEAALNGQIGVLQWLRSQDPPCPWDSSVCSYAAEGGHLGILKWLKQQGWTMDGECCETAARGGFLETIQWLFSSESCEFSIWHCAEAGGGGHLHVLEWLRSQDPPCPWDENTCSDAALGGHLHTLQWLRSQSPPCPWDENTCSAAAKGGHLDVLQWARSQDPPCPSNEWTCRSAASGGHLHILKWLRSQNPPCPWGPQDCINEARENESVDISDWIAKNY</sequence>
<name>A0A5B8MS37_9CHLO</name>
<proteinExistence type="predicted"/>
<keyword evidence="2" id="KW-1185">Reference proteome</keyword>
<dbReference type="PANTHER" id="PTHR46586:SF3">
    <property type="entry name" value="ANKYRIN REPEAT-CONTAINING PROTEIN"/>
    <property type="match status" value="1"/>
</dbReference>
<dbReference type="EMBL" id="CP031043">
    <property type="protein sequence ID" value="QDZ23409.1"/>
    <property type="molecule type" value="Genomic_DNA"/>
</dbReference>
<accession>A0A5B8MS37</accession>
<dbReference type="OrthoDB" id="70387at2759"/>
<gene>
    <name evidence="1" type="ORF">A3770_10p59270</name>
</gene>
<dbReference type="SUPFAM" id="SSF48403">
    <property type="entry name" value="Ankyrin repeat"/>
    <property type="match status" value="1"/>
</dbReference>
<evidence type="ECO:0000313" key="1">
    <source>
        <dbReference type="EMBL" id="QDZ23409.1"/>
    </source>
</evidence>
<dbReference type="InterPro" id="IPR052050">
    <property type="entry name" value="SecEffector_AnkRepeat"/>
</dbReference>
<evidence type="ECO:0008006" key="3">
    <source>
        <dbReference type="Google" id="ProtNLM"/>
    </source>
</evidence>
<dbReference type="AlphaFoldDB" id="A0A5B8MS37"/>
<protein>
    <recommendedName>
        <fullName evidence="3">Ankyrin repeat domain-containing protein</fullName>
    </recommendedName>
</protein>
<reference evidence="1 2" key="1">
    <citation type="submission" date="2018-07" db="EMBL/GenBank/DDBJ databases">
        <title>The complete nuclear genome of the prasinophyte Chloropicon primus (CCMP1205).</title>
        <authorList>
            <person name="Pombert J.-F."/>
            <person name="Otis C."/>
            <person name="Turmel M."/>
            <person name="Lemieux C."/>
        </authorList>
    </citation>
    <scope>NUCLEOTIDE SEQUENCE [LARGE SCALE GENOMIC DNA]</scope>
    <source>
        <strain evidence="1 2">CCMP1205</strain>
    </source>
</reference>
<organism evidence="1 2">
    <name type="scientific">Chloropicon primus</name>
    <dbReference type="NCBI Taxonomy" id="1764295"/>
    <lineage>
        <taxon>Eukaryota</taxon>
        <taxon>Viridiplantae</taxon>
        <taxon>Chlorophyta</taxon>
        <taxon>Chloropicophyceae</taxon>
        <taxon>Chloropicales</taxon>
        <taxon>Chloropicaceae</taxon>
        <taxon>Chloropicon</taxon>
    </lineage>
</organism>
<evidence type="ECO:0000313" key="2">
    <source>
        <dbReference type="Proteomes" id="UP000316726"/>
    </source>
</evidence>
<dbReference type="InterPro" id="IPR036770">
    <property type="entry name" value="Ankyrin_rpt-contain_sf"/>
</dbReference>